<sequence>ENGEMKQKIIERQKERLKNFSVLAISEVLQRGLGPYLKNT</sequence>
<protein>
    <submittedName>
        <fullName evidence="1">Uncharacterized protein</fullName>
    </submittedName>
</protein>
<accession>A0A3B1CUF1</accession>
<dbReference type="EMBL" id="UOGA01000229">
    <property type="protein sequence ID" value="VAX22735.1"/>
    <property type="molecule type" value="Genomic_DNA"/>
</dbReference>
<feature type="non-terminal residue" evidence="1">
    <location>
        <position position="1"/>
    </location>
</feature>
<reference evidence="1" key="1">
    <citation type="submission" date="2018-06" db="EMBL/GenBank/DDBJ databases">
        <authorList>
            <person name="Zhirakovskaya E."/>
        </authorList>
    </citation>
    <scope>NUCLEOTIDE SEQUENCE</scope>
</reference>
<evidence type="ECO:0000313" key="1">
    <source>
        <dbReference type="EMBL" id="VAX22735.1"/>
    </source>
</evidence>
<proteinExistence type="predicted"/>
<gene>
    <name evidence="1" type="ORF">MNBD_NITROSPINAE04-404</name>
</gene>
<organism evidence="1">
    <name type="scientific">hydrothermal vent metagenome</name>
    <dbReference type="NCBI Taxonomy" id="652676"/>
    <lineage>
        <taxon>unclassified sequences</taxon>
        <taxon>metagenomes</taxon>
        <taxon>ecological metagenomes</taxon>
    </lineage>
</organism>
<name>A0A3B1CUF1_9ZZZZ</name>
<dbReference type="AlphaFoldDB" id="A0A3B1CUF1"/>